<dbReference type="NCBIfam" id="NF006776">
    <property type="entry name" value="PRK09291.1"/>
    <property type="match status" value="1"/>
</dbReference>
<sequence length="265" mass="29168">MNKKRILITGAGSGFGEGTALGLATQGHEVIATVQISPQVFPLRAKAEKLGLTNLRVEKLDILDKFDVGAALEWDFDVLFSNAAYGEGGPVSEMPMELVRSNYETNVFAPLDLAQKVVRKWVTSGQPGKIVFTTSVLSIISVPGFGCYGSTKHAMQAIAEAMAQEVQPFNIKIQTINPGAYATGYNETMAETAFKWMDDTKNFIKRSDMQEAFKKIFAMERDPEEVIEQLVKIVPSDVGEFRNIIPQFQEKAVDKDEQSIAHASI</sequence>
<accession>A0A069PA84</accession>
<dbReference type="PRINTS" id="PR00081">
    <property type="entry name" value="GDHRDH"/>
</dbReference>
<protein>
    <submittedName>
        <fullName evidence="3">Short-chain dehydrogenase</fullName>
    </submittedName>
</protein>
<comment type="caution">
    <text evidence="3">The sequence shown here is derived from an EMBL/GenBank/DDBJ whole genome shotgun (WGS) entry which is preliminary data.</text>
</comment>
<dbReference type="InterPro" id="IPR002347">
    <property type="entry name" value="SDR_fam"/>
</dbReference>
<dbReference type="AlphaFoldDB" id="A0A069PA84"/>
<proteinExistence type="inferred from homology"/>
<dbReference type="Proteomes" id="UP000027466">
    <property type="component" value="Unassembled WGS sequence"/>
</dbReference>
<dbReference type="PROSITE" id="PS00061">
    <property type="entry name" value="ADH_SHORT"/>
    <property type="match status" value="1"/>
</dbReference>
<dbReference type="PANTHER" id="PTHR42901">
    <property type="entry name" value="ALCOHOL DEHYDROGENASE"/>
    <property type="match status" value="1"/>
</dbReference>
<evidence type="ECO:0000256" key="1">
    <source>
        <dbReference type="ARBA" id="ARBA00006484"/>
    </source>
</evidence>
<dbReference type="Gene3D" id="3.40.50.720">
    <property type="entry name" value="NAD(P)-binding Rossmann-like Domain"/>
    <property type="match status" value="1"/>
</dbReference>
<dbReference type="Pfam" id="PF00106">
    <property type="entry name" value="adh_short"/>
    <property type="match status" value="1"/>
</dbReference>
<comment type="similarity">
    <text evidence="1">Belongs to the short-chain dehydrogenases/reductases (SDR) family.</text>
</comment>
<evidence type="ECO:0000313" key="4">
    <source>
        <dbReference type="Proteomes" id="UP000027466"/>
    </source>
</evidence>
<organism evidence="3 4">
    <name type="scientific">Caballeronia glathei</name>
    <dbReference type="NCBI Taxonomy" id="60547"/>
    <lineage>
        <taxon>Bacteria</taxon>
        <taxon>Pseudomonadati</taxon>
        <taxon>Pseudomonadota</taxon>
        <taxon>Betaproteobacteria</taxon>
        <taxon>Burkholderiales</taxon>
        <taxon>Burkholderiaceae</taxon>
        <taxon>Caballeronia</taxon>
    </lineage>
</organism>
<keyword evidence="4" id="KW-1185">Reference proteome</keyword>
<dbReference type="RefSeq" id="WP_035943593.1">
    <property type="nucleotide sequence ID" value="NZ_CADFFX010000088.1"/>
</dbReference>
<dbReference type="EMBL" id="JFHC01000214">
    <property type="protein sequence ID" value="KDR37565.1"/>
    <property type="molecule type" value="Genomic_DNA"/>
</dbReference>
<dbReference type="SUPFAM" id="SSF51735">
    <property type="entry name" value="NAD(P)-binding Rossmann-fold domains"/>
    <property type="match status" value="1"/>
</dbReference>
<name>A0A069PA84_9BURK</name>
<gene>
    <name evidence="3" type="ORF">BG61_14090</name>
</gene>
<dbReference type="GO" id="GO:0016491">
    <property type="term" value="F:oxidoreductase activity"/>
    <property type="evidence" value="ECO:0007669"/>
    <property type="project" value="UniProtKB-KW"/>
</dbReference>
<dbReference type="InterPro" id="IPR036291">
    <property type="entry name" value="NAD(P)-bd_dom_sf"/>
</dbReference>
<keyword evidence="2" id="KW-0560">Oxidoreductase</keyword>
<evidence type="ECO:0000313" key="3">
    <source>
        <dbReference type="EMBL" id="KDR37565.1"/>
    </source>
</evidence>
<dbReference type="PANTHER" id="PTHR42901:SF1">
    <property type="entry name" value="ALCOHOL DEHYDROGENASE"/>
    <property type="match status" value="1"/>
</dbReference>
<evidence type="ECO:0000256" key="2">
    <source>
        <dbReference type="ARBA" id="ARBA00023002"/>
    </source>
</evidence>
<dbReference type="InterPro" id="IPR020904">
    <property type="entry name" value="Sc_DH/Rdtase_CS"/>
</dbReference>
<reference evidence="3 4" key="1">
    <citation type="submission" date="2014-03" db="EMBL/GenBank/DDBJ databases">
        <title>Draft Genome Sequences of Four Burkholderia Strains.</title>
        <authorList>
            <person name="Liu X.Y."/>
            <person name="Li C.X."/>
            <person name="Xu J.H."/>
        </authorList>
    </citation>
    <scope>NUCLEOTIDE SEQUENCE [LARGE SCALE GENOMIC DNA]</scope>
    <source>
        <strain evidence="3 4">DSM 50014</strain>
    </source>
</reference>